<name>A0A4Y2CV29_ARAVE</name>
<evidence type="ECO:0000259" key="1">
    <source>
        <dbReference type="Pfam" id="PF22936"/>
    </source>
</evidence>
<comment type="caution">
    <text evidence="2">The sequence shown here is derived from an EMBL/GenBank/DDBJ whole genome shotgun (WGS) entry which is preliminary data.</text>
</comment>
<accession>A0A4Y2CV29</accession>
<dbReference type="Pfam" id="PF22936">
    <property type="entry name" value="Pol_BBD"/>
    <property type="match status" value="1"/>
</dbReference>
<feature type="domain" description="Retrovirus-related Pol polyprotein from transposon TNT 1-94-like beta-barrel" evidence="1">
    <location>
        <begin position="114"/>
        <end position="196"/>
    </location>
</feature>
<proteinExistence type="predicted"/>
<protein>
    <recommendedName>
        <fullName evidence="1">Retrovirus-related Pol polyprotein from transposon TNT 1-94-like beta-barrel domain-containing protein</fullName>
    </recommendedName>
</protein>
<dbReference type="AlphaFoldDB" id="A0A4Y2CV29"/>
<gene>
    <name evidence="2" type="ORF">AVEN_228176_1</name>
</gene>
<dbReference type="EMBL" id="BGPR01000245">
    <property type="protein sequence ID" value="GBM07677.1"/>
    <property type="molecule type" value="Genomic_DNA"/>
</dbReference>
<reference evidence="2 3" key="1">
    <citation type="journal article" date="2019" name="Sci. Rep.">
        <title>Orb-weaving spider Araneus ventricosus genome elucidates the spidroin gene catalogue.</title>
        <authorList>
            <person name="Kono N."/>
            <person name="Nakamura H."/>
            <person name="Ohtoshi R."/>
            <person name="Moran D.A.P."/>
            <person name="Shinohara A."/>
            <person name="Yoshida Y."/>
            <person name="Fujiwara M."/>
            <person name="Mori M."/>
            <person name="Tomita M."/>
            <person name="Arakawa K."/>
        </authorList>
    </citation>
    <scope>NUCLEOTIDE SEQUENCE [LARGE SCALE GENOMIC DNA]</scope>
</reference>
<organism evidence="2 3">
    <name type="scientific">Araneus ventricosus</name>
    <name type="common">Orbweaver spider</name>
    <name type="synonym">Epeira ventricosa</name>
    <dbReference type="NCBI Taxonomy" id="182803"/>
    <lineage>
        <taxon>Eukaryota</taxon>
        <taxon>Metazoa</taxon>
        <taxon>Ecdysozoa</taxon>
        <taxon>Arthropoda</taxon>
        <taxon>Chelicerata</taxon>
        <taxon>Arachnida</taxon>
        <taxon>Araneae</taxon>
        <taxon>Araneomorphae</taxon>
        <taxon>Entelegynae</taxon>
        <taxon>Araneoidea</taxon>
        <taxon>Araneidae</taxon>
        <taxon>Araneus</taxon>
    </lineage>
</organism>
<evidence type="ECO:0000313" key="2">
    <source>
        <dbReference type="EMBL" id="GBM07677.1"/>
    </source>
</evidence>
<dbReference type="Proteomes" id="UP000499080">
    <property type="component" value="Unassembled WGS sequence"/>
</dbReference>
<dbReference type="OrthoDB" id="97058at2759"/>
<keyword evidence="3" id="KW-1185">Reference proteome</keyword>
<sequence length="208" mass="23957">MHGNLFQIMKELFPSLIEILRLYEQRLEGMKLPREIKSVRFVAKPSKKFAKNQADSVQKEKNKRIKCYFWGRSGRLKRNCYEFKNEGSEKEKEESRKPEQAFMTVAGKSPAYLLIDSGASRHASSKLIWFTSCKMFDAPQPLCLGDGRCMYAKGIGDIQVERLIKGKWNTDPMSNVWYVPESGQNLFSTGAAHDKGLIEFADNKQREF</sequence>
<dbReference type="InterPro" id="IPR054722">
    <property type="entry name" value="PolX-like_BBD"/>
</dbReference>
<evidence type="ECO:0000313" key="3">
    <source>
        <dbReference type="Proteomes" id="UP000499080"/>
    </source>
</evidence>